<comment type="subcellular location">
    <subcellularLocation>
        <location evidence="1">Nucleus</location>
    </subcellularLocation>
</comment>
<feature type="domain" description="C2H2-type" evidence="16">
    <location>
        <begin position="272"/>
        <end position="299"/>
    </location>
</feature>
<reference evidence="17" key="2">
    <citation type="submission" date="2025-09" db="UniProtKB">
        <authorList>
            <consortium name="Ensembl"/>
        </authorList>
    </citation>
    <scope>IDENTIFICATION</scope>
</reference>
<evidence type="ECO:0000256" key="10">
    <source>
        <dbReference type="ARBA" id="ARBA00023242"/>
    </source>
</evidence>
<dbReference type="Ensembl" id="ENSMNET00000052008.1">
    <property type="protein sequence ID" value="ENSMNEP00000027715.1"/>
    <property type="gene ID" value="ENSMNEG00000037260.1"/>
</dbReference>
<dbReference type="FunFam" id="3.30.160.60:FF:000900">
    <property type="entry name" value="Zinc finger and BTB domain containing 47"/>
    <property type="match status" value="1"/>
</dbReference>
<sequence>MSHTASSCQELVENCAVHVAGMAQEDSRRGQVPSSFYHGANQELDLSTKVYKRESGSPYSVLVDTKMSKPHLHETEEQPYFRETRAVSDVHAVKEDRENSDDTEEEEEEVSYKREQIIVEVNLNNQTLNVSKGEKGVSSQSKETPVLKTSSEEEEEESEEEATDDSNDYGENEKQKKKEKIVEKVSVTQRRTRRAASVAAATTSPTPRTTRGRRKSVEPPKRKKRATKEPKAPVQKAKCEEKETLTCEKCPRVFNTRWYLEKHMNVTHRRMQICDKCGKKFVLESELSLHQQTDCEKNIQCVSCNKSFKKLWSLHEHIKIVHGYAEKKFSCEICEKKFYTMAHVRKHMHTQKTCHLTCENLWKIFKRSMSLSALLAAFWREALRCENCDERFQYKYQLRIHIGHKQNSMSTQLPPNMLIIFMSVFISGEKPFICEICGKSFTSRPNMKRHRRTHTGEKPYPCDVCGQRFRFSNMLKAHKEKCFRVTSPVNVPPAVQIPLTTSPATPVPSVVNTPTTPTPPINMNPVSTLPPRPIPHPFSHLHIHPHPHHPHHLPIPPVPHLPPPPALFKSEPLNHRGQSDDSFLRHLAEKNSSAQHH</sequence>
<dbReference type="PROSITE" id="PS50157">
    <property type="entry name" value="ZINC_FINGER_C2H2_2"/>
    <property type="match status" value="6"/>
</dbReference>
<dbReference type="FunFam" id="3.30.160.60:FF:000256">
    <property type="entry name" value="PLAG1 like zinc finger 2"/>
    <property type="match status" value="1"/>
</dbReference>
<keyword evidence="8" id="KW-0238">DNA-binding</keyword>
<organism evidence="17 18">
    <name type="scientific">Macaca nemestrina</name>
    <name type="common">Pig-tailed macaque</name>
    <dbReference type="NCBI Taxonomy" id="9545"/>
    <lineage>
        <taxon>Eukaryota</taxon>
        <taxon>Metazoa</taxon>
        <taxon>Chordata</taxon>
        <taxon>Craniata</taxon>
        <taxon>Vertebrata</taxon>
        <taxon>Euteleostomi</taxon>
        <taxon>Mammalia</taxon>
        <taxon>Eutheria</taxon>
        <taxon>Euarchontoglires</taxon>
        <taxon>Primates</taxon>
        <taxon>Haplorrhini</taxon>
        <taxon>Catarrhini</taxon>
        <taxon>Cercopithecidae</taxon>
        <taxon>Cercopithecinae</taxon>
        <taxon>Macaca</taxon>
    </lineage>
</organism>
<dbReference type="InterPro" id="IPR013087">
    <property type="entry name" value="Znf_C2H2_type"/>
</dbReference>
<feature type="compositionally biased region" description="Acidic residues" evidence="15">
    <location>
        <begin position="152"/>
        <end position="170"/>
    </location>
</feature>
<dbReference type="SMART" id="SM00355">
    <property type="entry name" value="ZnF_C2H2"/>
    <property type="match status" value="7"/>
</dbReference>
<reference evidence="17" key="1">
    <citation type="submission" date="2025-08" db="UniProtKB">
        <authorList>
            <consortium name="Ensembl"/>
        </authorList>
    </citation>
    <scope>IDENTIFICATION</scope>
</reference>
<dbReference type="OMA" id="VESCAVH"/>
<dbReference type="GO" id="GO:0005654">
    <property type="term" value="C:nucleoplasm"/>
    <property type="evidence" value="ECO:0007669"/>
    <property type="project" value="TreeGrafter"/>
</dbReference>
<feature type="region of interest" description="Disordered" evidence="15">
    <location>
        <begin position="71"/>
        <end position="113"/>
    </location>
</feature>
<evidence type="ECO:0000256" key="2">
    <source>
        <dbReference type="ARBA" id="ARBA00006991"/>
    </source>
</evidence>
<dbReference type="FunFam" id="3.30.160.60:FF:001378">
    <property type="entry name" value="Zinc finger protein 652"/>
    <property type="match status" value="1"/>
</dbReference>
<evidence type="ECO:0000256" key="4">
    <source>
        <dbReference type="ARBA" id="ARBA00022737"/>
    </source>
</evidence>
<proteinExistence type="inferred from homology"/>
<evidence type="ECO:0000256" key="9">
    <source>
        <dbReference type="ARBA" id="ARBA00023163"/>
    </source>
</evidence>
<dbReference type="PROSITE" id="PS00028">
    <property type="entry name" value="ZINC_FINGER_C2H2_1"/>
    <property type="match status" value="3"/>
</dbReference>
<keyword evidence="18" id="KW-1185">Reference proteome</keyword>
<evidence type="ECO:0000256" key="14">
    <source>
        <dbReference type="PROSITE-ProRule" id="PRU00042"/>
    </source>
</evidence>
<feature type="region of interest" description="Disordered" evidence="15">
    <location>
        <begin position="130"/>
        <end position="235"/>
    </location>
</feature>
<dbReference type="SUPFAM" id="SSF57667">
    <property type="entry name" value="beta-beta-alpha zinc fingers"/>
    <property type="match status" value="3"/>
</dbReference>
<feature type="region of interest" description="Disordered" evidence="15">
    <location>
        <begin position="542"/>
        <end position="579"/>
    </location>
</feature>
<dbReference type="STRING" id="9545.ENSMNEP00000027715"/>
<evidence type="ECO:0000256" key="13">
    <source>
        <dbReference type="ARBA" id="ARBA00068371"/>
    </source>
</evidence>
<gene>
    <name evidence="17" type="primary">ZNF652</name>
</gene>
<evidence type="ECO:0000256" key="3">
    <source>
        <dbReference type="ARBA" id="ARBA00022723"/>
    </source>
</evidence>
<keyword evidence="7" id="KW-0805">Transcription regulation</keyword>
<evidence type="ECO:0000313" key="18">
    <source>
        <dbReference type="Proteomes" id="UP000233120"/>
    </source>
</evidence>
<keyword evidence="5 14" id="KW-0863">Zinc-finger</keyword>
<evidence type="ECO:0000256" key="7">
    <source>
        <dbReference type="ARBA" id="ARBA00023015"/>
    </source>
</evidence>
<keyword evidence="10" id="KW-0539">Nucleus</keyword>
<dbReference type="Bgee" id="ENSMNEG00000037260">
    <property type="expression patterns" value="Expressed in skeletal muscle tissue and 12 other cell types or tissues"/>
</dbReference>
<dbReference type="InterPro" id="IPR036236">
    <property type="entry name" value="Znf_C2H2_sf"/>
</dbReference>
<evidence type="ECO:0000256" key="6">
    <source>
        <dbReference type="ARBA" id="ARBA00022833"/>
    </source>
</evidence>
<feature type="compositionally biased region" description="Low complexity" evidence="15">
    <location>
        <begin position="184"/>
        <end position="209"/>
    </location>
</feature>
<dbReference type="Gene3D" id="3.30.160.60">
    <property type="entry name" value="Classic Zinc Finger"/>
    <property type="match status" value="4"/>
</dbReference>
<keyword evidence="3" id="KW-0479">Metal-binding</keyword>
<evidence type="ECO:0000256" key="5">
    <source>
        <dbReference type="ARBA" id="ARBA00022771"/>
    </source>
</evidence>
<name>A0A2K6CVL6_MACNE</name>
<feature type="compositionally biased region" description="Basic and acidic residues" evidence="15">
    <location>
        <begin position="71"/>
        <end position="97"/>
    </location>
</feature>
<comment type="function">
    <text evidence="11">Functions as a transcriptional repressor.</text>
</comment>
<dbReference type="PANTHER" id="PTHR24399:SF70">
    <property type="entry name" value="C2H2-TYPE DOMAIN-CONTAINING PROTEIN"/>
    <property type="match status" value="1"/>
</dbReference>
<feature type="compositionally biased region" description="Basic and acidic residues" evidence="15">
    <location>
        <begin position="171"/>
        <end position="183"/>
    </location>
</feature>
<evidence type="ECO:0000313" key="17">
    <source>
        <dbReference type="Ensembl" id="ENSMNEP00000027715.1"/>
    </source>
</evidence>
<comment type="subunit">
    <text evidence="12">Interacts with CBFA2T3.</text>
</comment>
<accession>A0A2K6CVL6</accession>
<keyword evidence="4" id="KW-0677">Repeat</keyword>
<protein>
    <recommendedName>
        <fullName evidence="13">Zinc finger protein 652</fullName>
    </recommendedName>
</protein>
<dbReference type="Pfam" id="PF00096">
    <property type="entry name" value="zf-C2H2"/>
    <property type="match status" value="3"/>
</dbReference>
<dbReference type="GO" id="GO:0000978">
    <property type="term" value="F:RNA polymerase II cis-regulatory region sequence-specific DNA binding"/>
    <property type="evidence" value="ECO:0007669"/>
    <property type="project" value="TreeGrafter"/>
</dbReference>
<evidence type="ECO:0000256" key="11">
    <source>
        <dbReference type="ARBA" id="ARBA00059342"/>
    </source>
</evidence>
<dbReference type="Proteomes" id="UP000233120">
    <property type="component" value="Unassembled WGS sequence"/>
</dbReference>
<feature type="domain" description="C2H2-type" evidence="16">
    <location>
        <begin position="245"/>
        <end position="273"/>
    </location>
</feature>
<feature type="domain" description="C2H2-type" evidence="16">
    <location>
        <begin position="460"/>
        <end position="488"/>
    </location>
</feature>
<evidence type="ECO:0000256" key="12">
    <source>
        <dbReference type="ARBA" id="ARBA00065198"/>
    </source>
</evidence>
<feature type="compositionally biased region" description="Acidic residues" evidence="15">
    <location>
        <begin position="98"/>
        <end position="109"/>
    </location>
</feature>
<evidence type="ECO:0000256" key="15">
    <source>
        <dbReference type="SAM" id="MobiDB-lite"/>
    </source>
</evidence>
<feature type="domain" description="C2H2-type" evidence="16">
    <location>
        <begin position="299"/>
        <end position="327"/>
    </location>
</feature>
<feature type="compositionally biased region" description="Pro residues" evidence="15">
    <location>
        <begin position="553"/>
        <end position="566"/>
    </location>
</feature>
<evidence type="ECO:0000256" key="8">
    <source>
        <dbReference type="ARBA" id="ARBA00023125"/>
    </source>
</evidence>
<comment type="similarity">
    <text evidence="2">Belongs to the krueppel C2H2-type zinc-finger protein family.</text>
</comment>
<evidence type="ECO:0000256" key="1">
    <source>
        <dbReference type="ARBA" id="ARBA00004123"/>
    </source>
</evidence>
<feature type="domain" description="C2H2-type" evidence="16">
    <location>
        <begin position="329"/>
        <end position="355"/>
    </location>
</feature>
<dbReference type="GeneTree" id="ENSGT00940000157416"/>
<feature type="compositionally biased region" description="Polar residues" evidence="15">
    <location>
        <begin position="137"/>
        <end position="149"/>
    </location>
</feature>
<dbReference type="GO" id="GO:0008270">
    <property type="term" value="F:zinc ion binding"/>
    <property type="evidence" value="ECO:0007669"/>
    <property type="project" value="UniProtKB-KW"/>
</dbReference>
<dbReference type="FunFam" id="3.30.160.60:FF:000166">
    <property type="entry name" value="Zinc finger and BTB domain-containing 49"/>
    <property type="match status" value="1"/>
</dbReference>
<dbReference type="GO" id="GO:0001227">
    <property type="term" value="F:DNA-binding transcription repressor activity, RNA polymerase II-specific"/>
    <property type="evidence" value="ECO:0007669"/>
    <property type="project" value="TreeGrafter"/>
</dbReference>
<keyword evidence="6" id="KW-0862">Zinc</keyword>
<keyword evidence="9" id="KW-0804">Transcription</keyword>
<feature type="domain" description="C2H2-type" evidence="16">
    <location>
        <begin position="432"/>
        <end position="459"/>
    </location>
</feature>
<dbReference type="PANTHER" id="PTHR24399">
    <property type="entry name" value="ZINC FINGER AND BTB DOMAIN-CONTAINING"/>
    <property type="match status" value="1"/>
</dbReference>
<dbReference type="AlphaFoldDB" id="A0A2K6CVL6"/>
<evidence type="ECO:0000259" key="16">
    <source>
        <dbReference type="PROSITE" id="PS50157"/>
    </source>
</evidence>
<feature type="compositionally biased region" description="Basic residues" evidence="15">
    <location>
        <begin position="542"/>
        <end position="552"/>
    </location>
</feature>